<dbReference type="EMBL" id="JXYQ01000009">
    <property type="protein sequence ID" value="KJA11786.1"/>
    <property type="molecule type" value="Genomic_DNA"/>
</dbReference>
<proteinExistence type="predicted"/>
<gene>
    <name evidence="2" type="ORF">RP29_03910</name>
</gene>
<accession>A0A0D7KBN8</accession>
<keyword evidence="3" id="KW-1185">Reference proteome</keyword>
<protein>
    <submittedName>
        <fullName evidence="2">Uncharacterized protein</fullName>
    </submittedName>
</protein>
<dbReference type="Proteomes" id="UP000032566">
    <property type="component" value="Unassembled WGS sequence"/>
</dbReference>
<evidence type="ECO:0000313" key="3">
    <source>
        <dbReference type="Proteomes" id="UP000032566"/>
    </source>
</evidence>
<sequence>MGIERGICNPPILRQPPRGGGGEDGLAEAFEQRGDAGQAGVDGIYAGEDGVEFVGDAFLLDSWGERKPEFFHIPFS</sequence>
<evidence type="ECO:0000256" key="1">
    <source>
        <dbReference type="SAM" id="MobiDB-lite"/>
    </source>
</evidence>
<dbReference type="AlphaFoldDB" id="A0A0D7KBN8"/>
<organism evidence="2 3">
    <name type="scientific">Acidovorax temperans</name>
    <dbReference type="NCBI Taxonomy" id="80878"/>
    <lineage>
        <taxon>Bacteria</taxon>
        <taxon>Pseudomonadati</taxon>
        <taxon>Pseudomonadota</taxon>
        <taxon>Betaproteobacteria</taxon>
        <taxon>Burkholderiales</taxon>
        <taxon>Comamonadaceae</taxon>
        <taxon>Acidovorax</taxon>
    </lineage>
</organism>
<feature type="region of interest" description="Disordered" evidence="1">
    <location>
        <begin position="1"/>
        <end position="26"/>
    </location>
</feature>
<reference evidence="2 3" key="1">
    <citation type="submission" date="2014-12" db="EMBL/GenBank/DDBJ databases">
        <title>Isolation of bacteria from lake water.</title>
        <authorList>
            <person name="Sheng K.-Y."/>
            <person name="Chin P.-S."/>
            <person name="Chan K.-G."/>
            <person name="Tan G.S."/>
        </authorList>
    </citation>
    <scope>NUCLEOTIDE SEQUENCE [LARGE SCALE GENOMIC DNA]</scope>
    <source>
        <strain evidence="2 3">KY4</strain>
    </source>
</reference>
<evidence type="ECO:0000313" key="2">
    <source>
        <dbReference type="EMBL" id="KJA11786.1"/>
    </source>
</evidence>
<comment type="caution">
    <text evidence="2">The sequence shown here is derived from an EMBL/GenBank/DDBJ whole genome shotgun (WGS) entry which is preliminary data.</text>
</comment>
<name>A0A0D7KBN8_9BURK</name>